<protein>
    <submittedName>
        <fullName evidence="3">Cyclic nucleotide-binding domain protein</fullName>
    </submittedName>
</protein>
<dbReference type="InterPro" id="IPR018490">
    <property type="entry name" value="cNMP-bd_dom_sf"/>
</dbReference>
<dbReference type="InParanoid" id="I7M799"/>
<dbReference type="PROSITE" id="PS50042">
    <property type="entry name" value="CNMP_BINDING_3"/>
    <property type="match status" value="1"/>
</dbReference>
<feature type="compositionally biased region" description="Polar residues" evidence="1">
    <location>
        <begin position="354"/>
        <end position="372"/>
    </location>
</feature>
<evidence type="ECO:0000259" key="2">
    <source>
        <dbReference type="PROSITE" id="PS50042"/>
    </source>
</evidence>
<dbReference type="KEGG" id="tet:TTHERM_00142360"/>
<feature type="region of interest" description="Disordered" evidence="1">
    <location>
        <begin position="484"/>
        <end position="504"/>
    </location>
</feature>
<dbReference type="EMBL" id="GG662793">
    <property type="protein sequence ID" value="EAR90829.2"/>
    <property type="molecule type" value="Genomic_DNA"/>
</dbReference>
<feature type="compositionally biased region" description="Low complexity" evidence="1">
    <location>
        <begin position="485"/>
        <end position="503"/>
    </location>
</feature>
<feature type="compositionally biased region" description="Low complexity" evidence="1">
    <location>
        <begin position="564"/>
        <end position="584"/>
    </location>
</feature>
<dbReference type="GeneID" id="7827502"/>
<feature type="domain" description="Cyclic nucleotide-binding" evidence="2">
    <location>
        <begin position="35"/>
        <end position="138"/>
    </location>
</feature>
<feature type="compositionally biased region" description="Polar residues" evidence="1">
    <location>
        <begin position="724"/>
        <end position="740"/>
    </location>
</feature>
<dbReference type="SUPFAM" id="SSF51206">
    <property type="entry name" value="cAMP-binding domain-like"/>
    <property type="match status" value="2"/>
</dbReference>
<feature type="region of interest" description="Disordered" evidence="1">
    <location>
        <begin position="564"/>
        <end position="590"/>
    </location>
</feature>
<reference evidence="4" key="1">
    <citation type="journal article" date="2006" name="PLoS Biol.">
        <title>Macronuclear genome sequence of the ciliate Tetrahymena thermophila, a model eukaryote.</title>
        <authorList>
            <person name="Eisen J.A."/>
            <person name="Coyne R.S."/>
            <person name="Wu M."/>
            <person name="Wu D."/>
            <person name="Thiagarajan M."/>
            <person name="Wortman J.R."/>
            <person name="Badger J.H."/>
            <person name="Ren Q."/>
            <person name="Amedeo P."/>
            <person name="Jones K.M."/>
            <person name="Tallon L.J."/>
            <person name="Delcher A.L."/>
            <person name="Salzberg S.L."/>
            <person name="Silva J.C."/>
            <person name="Haas B.J."/>
            <person name="Majoros W.H."/>
            <person name="Farzad M."/>
            <person name="Carlton J.M."/>
            <person name="Smith R.K. Jr."/>
            <person name="Garg J."/>
            <person name="Pearlman R.E."/>
            <person name="Karrer K.M."/>
            <person name="Sun L."/>
            <person name="Manning G."/>
            <person name="Elde N.C."/>
            <person name="Turkewitz A.P."/>
            <person name="Asai D.J."/>
            <person name="Wilkes D.E."/>
            <person name="Wang Y."/>
            <person name="Cai H."/>
            <person name="Collins K."/>
            <person name="Stewart B.A."/>
            <person name="Lee S.R."/>
            <person name="Wilamowska K."/>
            <person name="Weinberg Z."/>
            <person name="Ruzzo W.L."/>
            <person name="Wloga D."/>
            <person name="Gaertig J."/>
            <person name="Frankel J."/>
            <person name="Tsao C.-C."/>
            <person name="Gorovsky M.A."/>
            <person name="Keeling P.J."/>
            <person name="Waller R.F."/>
            <person name="Patron N.J."/>
            <person name="Cherry J.M."/>
            <person name="Stover N.A."/>
            <person name="Krieger C.J."/>
            <person name="del Toro C."/>
            <person name="Ryder H.F."/>
            <person name="Williamson S.C."/>
            <person name="Barbeau R.A."/>
            <person name="Hamilton E.P."/>
            <person name="Orias E."/>
        </authorList>
    </citation>
    <scope>NUCLEOTIDE SEQUENCE [LARGE SCALE GENOMIC DNA]</scope>
    <source>
        <strain evidence="4">SB210</strain>
    </source>
</reference>
<dbReference type="Proteomes" id="UP000009168">
    <property type="component" value="Unassembled WGS sequence"/>
</dbReference>
<feature type="region of interest" description="Disordered" evidence="1">
    <location>
        <begin position="836"/>
        <end position="893"/>
    </location>
</feature>
<dbReference type="RefSeq" id="XP_001011074.2">
    <property type="nucleotide sequence ID" value="XM_001011074.2"/>
</dbReference>
<feature type="compositionally biased region" description="Basic and acidic residues" evidence="1">
    <location>
        <begin position="373"/>
        <end position="386"/>
    </location>
</feature>
<accession>I7M799</accession>
<feature type="compositionally biased region" description="Polar residues" evidence="1">
    <location>
        <begin position="1138"/>
        <end position="1153"/>
    </location>
</feature>
<sequence length="1310" mass="152448">MSELANHLSQKLQNVKQKLQEKFEEKTEFLKSLELIQRCPSWCRNDIVTKLRSCMVLKTYAKDQIVMDSSLSTFNLYLIYHGEVGCYLDEKYLQKKLTQGQSFGELAYTFNRASKTSFKCHDTCQIYVVMKQDIPTILKDFERQNQAKLTAQVFKQSPFFSDWDLGSVSYLYYLGQMQNYVRNQTVYSQKSETNGIYLIVQGEFSYSIKKKTEKKQIMVNPEGEIDSDQEKIELEKEVFELRTQLVQKTFISKISTMSAGQIFGEEEVLKKICRKYNTTCDSVDGIVIYFNQQVFWSLIYNNPQYKAIVDDKVKKQDIVKQMQINYIKSSMDDYDNYLLGKQYAQNGQELSKIDQSQGQTSITLQKHTSKNGNSEEKSKKKKQQEKDDIKIAIEKIPLLDLKKINDQAKQFNQYSFDPQGEKFNNPYDQDQAENGMQNGNVTSKNMLKIQMRTSSTINNQCQLEFIKMEGQTVYIPSGVLTSKANSNTNHQTHHTFNNNQNNQESPFKQKFQANSQEDLDNQVVSPRMSQRENNNSPRYSEQTQKNKQNVSNNNFMQLPITLNNTQQNTPTNANTNNNQNQLNNGSTHKNSNSSELFDLIMYHNSKKYSKQFTRMKKLIQEGDKMQEMNKKKYSLQNLFGTDRSTPKSVISQIANILKERSQNGQIQNIQNAPLLISQFYTNFQQQNKEQNSQNNFQINHQRSSSQDNLIEVSRQQTLNFLTSNQKQEQVSKQNSPQNIDINPGQDKSKQLQPSSFAQAVIQHSQKNFQGVLLNQKKQFIHNGEDQININVIASTPQQNNYQSQEIQEKQYNHSNSNLNQLLNTLKNNNNEQNLKNQKLQDKQQQSSLTQLQGEENDSFISAQKDQKIEKLTLTERQQKSKTSNSGFRINKSQQQKQIINLQNKILQEKANGDETLESINTRTYHFDKNANRKIKSSTGLKVEKEIFIHQKQNNSSNDQHLLNQKKNSLCSSDHLMIEIDSNVKVTPIEFYNQKKTSVTSNFIDKPHSKDQHISYQQNHSKYNSLQHFSPPLPNSQSIIKETHKNFTNQITQMKDENHQSDNHQLRGQDYILPKNYLKNLRIKSDTSQLQKISKSPLRIDQNLSNSNQQQENQKNIISSSQLVSPRLVLKQTRPLYHDSNSNDSSKQRFSQNKNTVKVQEQLLQKHVQSTFQIQDNKQITSFIQKVIGREDKNKQYIPQQYIISYTSNQQQQQQQSNQFQQTKSFTDLPYLQQQKLPISARHSSTQDKKFYFSKDSNKFRQSLHFDHINKEPISKSDDVQINSIKEKSPNSRQNQICEDLGYNFVKTKIQ</sequence>
<dbReference type="InterPro" id="IPR014710">
    <property type="entry name" value="RmlC-like_jellyroll"/>
</dbReference>
<evidence type="ECO:0000313" key="3">
    <source>
        <dbReference type="EMBL" id="EAR90829.2"/>
    </source>
</evidence>
<feature type="region of interest" description="Disordered" evidence="1">
    <location>
        <begin position="523"/>
        <end position="550"/>
    </location>
</feature>
<feature type="region of interest" description="Disordered" evidence="1">
    <location>
        <begin position="724"/>
        <end position="751"/>
    </location>
</feature>
<proteinExistence type="predicted"/>
<gene>
    <name evidence="3" type="ORF">TTHERM_00142360</name>
</gene>
<dbReference type="InterPro" id="IPR000595">
    <property type="entry name" value="cNMP-bd_dom"/>
</dbReference>
<evidence type="ECO:0000313" key="4">
    <source>
        <dbReference type="Proteomes" id="UP000009168"/>
    </source>
</evidence>
<name>I7M799_TETTS</name>
<feature type="compositionally biased region" description="Polar residues" evidence="1">
    <location>
        <begin position="426"/>
        <end position="439"/>
    </location>
</feature>
<feature type="region of interest" description="Disordered" evidence="1">
    <location>
        <begin position="414"/>
        <end position="439"/>
    </location>
</feature>
<evidence type="ECO:0000256" key="1">
    <source>
        <dbReference type="SAM" id="MobiDB-lite"/>
    </source>
</evidence>
<feature type="compositionally biased region" description="Low complexity" evidence="1">
    <location>
        <begin position="836"/>
        <end position="852"/>
    </location>
</feature>
<dbReference type="Gene3D" id="2.60.120.10">
    <property type="entry name" value="Jelly Rolls"/>
    <property type="match status" value="2"/>
</dbReference>
<feature type="region of interest" description="Disordered" evidence="1">
    <location>
        <begin position="1133"/>
        <end position="1153"/>
    </location>
</feature>
<keyword evidence="4" id="KW-1185">Reference proteome</keyword>
<organism evidence="3 4">
    <name type="scientific">Tetrahymena thermophila (strain SB210)</name>
    <dbReference type="NCBI Taxonomy" id="312017"/>
    <lineage>
        <taxon>Eukaryota</taxon>
        <taxon>Sar</taxon>
        <taxon>Alveolata</taxon>
        <taxon>Ciliophora</taxon>
        <taxon>Intramacronucleata</taxon>
        <taxon>Oligohymenophorea</taxon>
        <taxon>Hymenostomatida</taxon>
        <taxon>Tetrahymenina</taxon>
        <taxon>Tetrahymenidae</taxon>
        <taxon>Tetrahymena</taxon>
    </lineage>
</organism>
<feature type="compositionally biased region" description="Basic and acidic residues" evidence="1">
    <location>
        <begin position="864"/>
        <end position="878"/>
    </location>
</feature>
<feature type="region of interest" description="Disordered" evidence="1">
    <location>
        <begin position="354"/>
        <end position="386"/>
    </location>
</feature>